<dbReference type="PROSITE" id="PS01045">
    <property type="entry name" value="SQUALEN_PHYTOEN_SYN_2"/>
    <property type="match status" value="1"/>
</dbReference>
<dbReference type="SUPFAM" id="SSF48576">
    <property type="entry name" value="Terpenoid synthases"/>
    <property type="match status" value="1"/>
</dbReference>
<evidence type="ECO:0000256" key="12">
    <source>
        <dbReference type="ARBA" id="ARBA00023136"/>
    </source>
</evidence>
<comment type="similarity">
    <text evidence="3 15">Belongs to the phytoene/squalene synthase family.</text>
</comment>
<dbReference type="PROSITE" id="PS01044">
    <property type="entry name" value="SQUALEN_PHYTOEN_SYN_1"/>
    <property type="match status" value="1"/>
</dbReference>
<evidence type="ECO:0000256" key="14">
    <source>
        <dbReference type="ARBA" id="ARBA00023221"/>
    </source>
</evidence>
<keyword evidence="12 15" id="KW-0472">Membrane</keyword>
<dbReference type="SFLD" id="SFLDS00005">
    <property type="entry name" value="Isoprenoid_Synthase_Type_I"/>
    <property type="match status" value="1"/>
</dbReference>
<evidence type="ECO:0000313" key="16">
    <source>
        <dbReference type="EMBL" id="CAG8452232.1"/>
    </source>
</evidence>
<dbReference type="GO" id="GO:0051996">
    <property type="term" value="F:squalene synthase [NAD(P)H] activity"/>
    <property type="evidence" value="ECO:0007669"/>
    <property type="project" value="UniProtKB-UniRule"/>
</dbReference>
<evidence type="ECO:0000256" key="11">
    <source>
        <dbReference type="ARBA" id="ARBA00023098"/>
    </source>
</evidence>
<evidence type="ECO:0000256" key="13">
    <source>
        <dbReference type="ARBA" id="ARBA00023166"/>
    </source>
</evidence>
<evidence type="ECO:0000256" key="15">
    <source>
        <dbReference type="RuleBase" id="RU368088"/>
    </source>
</evidence>
<evidence type="ECO:0000256" key="9">
    <source>
        <dbReference type="ARBA" id="ARBA00022989"/>
    </source>
</evidence>
<keyword evidence="11" id="KW-0443">Lipid metabolism</keyword>
<gene>
    <name evidence="16" type="ORF">DERYTH_LOCUS576</name>
</gene>
<keyword evidence="8" id="KW-0752">Steroid biosynthesis</keyword>
<dbReference type="OrthoDB" id="431150at2759"/>
<evidence type="ECO:0000256" key="1">
    <source>
        <dbReference type="ARBA" id="ARBA00001946"/>
    </source>
</evidence>
<feature type="transmembrane region" description="Helical" evidence="15">
    <location>
        <begin position="294"/>
        <end position="313"/>
    </location>
</feature>
<dbReference type="Proteomes" id="UP000789405">
    <property type="component" value="Unassembled WGS sequence"/>
</dbReference>
<dbReference type="EMBL" id="CAJVPY010000132">
    <property type="protein sequence ID" value="CAG8452232.1"/>
    <property type="molecule type" value="Genomic_DNA"/>
</dbReference>
<comment type="pathway">
    <text evidence="15">Terpene metabolism; lanosterol biosynthesis; lanosterol from farnesyl diphosphate: step 1/3.</text>
</comment>
<dbReference type="InterPro" id="IPR008949">
    <property type="entry name" value="Isoprenoid_synthase_dom_sf"/>
</dbReference>
<comment type="catalytic activity">
    <reaction evidence="15">
        <text>2 (2E,6E)-farnesyl diphosphate + NADH + H(+) = squalene + 2 diphosphate + NAD(+)</text>
        <dbReference type="Rhea" id="RHEA:32299"/>
        <dbReference type="ChEBI" id="CHEBI:15378"/>
        <dbReference type="ChEBI" id="CHEBI:15440"/>
        <dbReference type="ChEBI" id="CHEBI:33019"/>
        <dbReference type="ChEBI" id="CHEBI:57540"/>
        <dbReference type="ChEBI" id="CHEBI:57945"/>
        <dbReference type="ChEBI" id="CHEBI:175763"/>
        <dbReference type="EC" id="2.5.1.21"/>
    </reaction>
</comment>
<sequence>MSIASHLFQSIFHPSEITALVKYKFFKPKATVKIRLEQKQKIRCYEFLDKTSRSFAAVIKELDDDVRDAVCIFYLVLRGLDTIEDDMSISIEKKEPLLRSFHEILSQKGWTFTKSGPLEKDRQLLVEFDIVIDEFLSLRKEFRDIIADIAKEMGNGMADYAKNAAHNKYGVQNNEEYDKYCYYVAGLVGVGLTCLFAESGLENPELVKDTELSIHMGLFLQKTNIIRDYLEDLLDGRKFWPKEIWSNYVEDFSDLKESGYETEALNCLSAIILNALHHAPECLNYLNKLHNRSVFSFCAIPQVMAIATLALMFRNYDTFQKVVKIRRGESTKLLLKCTNIHEVANIFREYSRVIIRKNDPKDPNFMKISVACGKIEKWCAVNLPVTDIYPYSTTIKGDLFNQETDILLFIGFGLLALTAYLLYYYNWEHFSFDELKISNIFDA</sequence>
<keyword evidence="14" id="KW-0753">Steroid metabolism</keyword>
<name>A0A9N8VDC7_9GLOM</name>
<dbReference type="InterPro" id="IPR019845">
    <property type="entry name" value="Squalene/phytoene_synthase_CS"/>
</dbReference>
<evidence type="ECO:0000256" key="8">
    <source>
        <dbReference type="ARBA" id="ARBA00022955"/>
    </source>
</evidence>
<dbReference type="NCBIfam" id="TIGR01559">
    <property type="entry name" value="squal_synth"/>
    <property type="match status" value="1"/>
</dbReference>
<dbReference type="GO" id="GO:0005789">
    <property type="term" value="C:endoplasmic reticulum membrane"/>
    <property type="evidence" value="ECO:0007669"/>
    <property type="project" value="TreeGrafter"/>
</dbReference>
<comment type="function">
    <text evidence="15">Catalyzes the condensation of 2 farnesyl pyrophosphate (FPP) moieties to form squalene.</text>
</comment>
<dbReference type="InterPro" id="IPR002060">
    <property type="entry name" value="Squ/phyt_synthse"/>
</dbReference>
<evidence type="ECO:0000256" key="10">
    <source>
        <dbReference type="ARBA" id="ARBA00023011"/>
    </source>
</evidence>
<comment type="caution">
    <text evidence="16">The sequence shown here is derived from an EMBL/GenBank/DDBJ whole genome shotgun (WGS) entry which is preliminary data.</text>
</comment>
<accession>A0A9N8VDC7</accession>
<comment type="cofactor">
    <cofactor evidence="1 15">
        <name>Mg(2+)</name>
        <dbReference type="ChEBI" id="CHEBI:18420"/>
    </cofactor>
</comment>
<dbReference type="AlphaFoldDB" id="A0A9N8VDC7"/>
<keyword evidence="6 15" id="KW-0808">Transferase</keyword>
<dbReference type="FunFam" id="1.10.600.10:FF:000003">
    <property type="entry name" value="Farnesyl-diphosphate farnesyltransferase 1"/>
    <property type="match status" value="1"/>
</dbReference>
<organism evidence="16 17">
    <name type="scientific">Dentiscutata erythropus</name>
    <dbReference type="NCBI Taxonomy" id="1348616"/>
    <lineage>
        <taxon>Eukaryota</taxon>
        <taxon>Fungi</taxon>
        <taxon>Fungi incertae sedis</taxon>
        <taxon>Mucoromycota</taxon>
        <taxon>Glomeromycotina</taxon>
        <taxon>Glomeromycetes</taxon>
        <taxon>Diversisporales</taxon>
        <taxon>Gigasporaceae</taxon>
        <taxon>Dentiscutata</taxon>
    </lineage>
</organism>
<keyword evidence="17" id="KW-1185">Reference proteome</keyword>
<keyword evidence="9 15" id="KW-1133">Transmembrane helix</keyword>
<evidence type="ECO:0000313" key="17">
    <source>
        <dbReference type="Proteomes" id="UP000789405"/>
    </source>
</evidence>
<evidence type="ECO:0000256" key="2">
    <source>
        <dbReference type="ARBA" id="ARBA00004370"/>
    </source>
</evidence>
<dbReference type="GO" id="GO:0045338">
    <property type="term" value="P:farnesyl diphosphate metabolic process"/>
    <property type="evidence" value="ECO:0007669"/>
    <property type="project" value="InterPro"/>
</dbReference>
<comment type="catalytic activity">
    <reaction evidence="15">
        <text>2 (2E,6E)-farnesyl diphosphate + NADPH + H(+) = squalene + 2 diphosphate + NADP(+)</text>
        <dbReference type="Rhea" id="RHEA:32295"/>
        <dbReference type="ChEBI" id="CHEBI:15378"/>
        <dbReference type="ChEBI" id="CHEBI:15440"/>
        <dbReference type="ChEBI" id="CHEBI:33019"/>
        <dbReference type="ChEBI" id="CHEBI:57783"/>
        <dbReference type="ChEBI" id="CHEBI:58349"/>
        <dbReference type="ChEBI" id="CHEBI:175763"/>
        <dbReference type="EC" id="2.5.1.21"/>
    </reaction>
</comment>
<dbReference type="GO" id="GO:0006696">
    <property type="term" value="P:ergosterol biosynthetic process"/>
    <property type="evidence" value="ECO:0007669"/>
    <property type="project" value="TreeGrafter"/>
</dbReference>
<dbReference type="GO" id="GO:0055056">
    <property type="term" value="F:D-glucose transmembrane transporter activity"/>
    <property type="evidence" value="ECO:0007669"/>
    <property type="project" value="UniProtKB-UniRule"/>
</dbReference>
<evidence type="ECO:0000256" key="6">
    <source>
        <dbReference type="ARBA" id="ARBA00022679"/>
    </source>
</evidence>
<dbReference type="PANTHER" id="PTHR11626">
    <property type="entry name" value="FARNESYL-DIPHOSPHATE FARNESYLTRANSFERASE"/>
    <property type="match status" value="1"/>
</dbReference>
<comment type="subcellular location">
    <subcellularLocation>
        <location evidence="2">Membrane</location>
    </subcellularLocation>
</comment>
<evidence type="ECO:0000256" key="3">
    <source>
        <dbReference type="ARBA" id="ARBA00006251"/>
    </source>
</evidence>
<dbReference type="InterPro" id="IPR044844">
    <property type="entry name" value="Trans_IPPS_euk-type"/>
</dbReference>
<evidence type="ECO:0000256" key="4">
    <source>
        <dbReference type="ARBA" id="ARBA00012373"/>
    </source>
</evidence>
<keyword evidence="10" id="KW-0756">Sterol biosynthesis</keyword>
<dbReference type="InterPro" id="IPR033904">
    <property type="entry name" value="Trans_IPPS_HH"/>
</dbReference>
<evidence type="ECO:0000256" key="7">
    <source>
        <dbReference type="ARBA" id="ARBA00022692"/>
    </source>
</evidence>
<dbReference type="SFLD" id="SFLDG01018">
    <property type="entry name" value="Squalene/Phytoene_Synthase_Lik"/>
    <property type="match status" value="1"/>
</dbReference>
<proteinExistence type="inferred from homology"/>
<protein>
    <recommendedName>
        <fullName evidence="4 15">Squalene synthase</fullName>
        <shortName evidence="15">SQS</shortName>
        <shortName evidence="15">SS</shortName>
        <ecNumber evidence="4 15">2.5.1.21</ecNumber>
    </recommendedName>
</protein>
<dbReference type="PANTHER" id="PTHR11626:SF2">
    <property type="entry name" value="SQUALENE SYNTHASE"/>
    <property type="match status" value="1"/>
</dbReference>
<evidence type="ECO:0000256" key="5">
    <source>
        <dbReference type="ARBA" id="ARBA00022516"/>
    </source>
</evidence>
<dbReference type="Gene3D" id="1.10.600.10">
    <property type="entry name" value="Farnesyl Diphosphate Synthase"/>
    <property type="match status" value="1"/>
</dbReference>
<keyword evidence="7 15" id="KW-0812">Transmembrane</keyword>
<dbReference type="EC" id="2.5.1.21" evidence="4 15"/>
<keyword evidence="5" id="KW-0444">Lipid biosynthesis</keyword>
<feature type="transmembrane region" description="Helical" evidence="15">
    <location>
        <begin position="406"/>
        <end position="425"/>
    </location>
</feature>
<keyword evidence="13" id="KW-1207">Sterol metabolism</keyword>
<reference evidence="16" key="1">
    <citation type="submission" date="2021-06" db="EMBL/GenBank/DDBJ databases">
        <authorList>
            <person name="Kallberg Y."/>
            <person name="Tangrot J."/>
            <person name="Rosling A."/>
        </authorList>
    </citation>
    <scope>NUCLEOTIDE SEQUENCE</scope>
    <source>
        <strain evidence="16">MA453B</strain>
    </source>
</reference>
<dbReference type="CDD" id="cd00683">
    <property type="entry name" value="Trans_IPPS_HH"/>
    <property type="match status" value="1"/>
</dbReference>
<dbReference type="InterPro" id="IPR006449">
    <property type="entry name" value="Squal_synth-like"/>
</dbReference>
<dbReference type="Pfam" id="PF00494">
    <property type="entry name" value="SQS_PSY"/>
    <property type="match status" value="1"/>
</dbReference>